<dbReference type="EMBL" id="CP003108">
    <property type="protein sequence ID" value="AET70846.1"/>
    <property type="molecule type" value="Genomic_DNA"/>
</dbReference>
<dbReference type="InterPro" id="IPR003841">
    <property type="entry name" value="Na/Pi_transpt"/>
</dbReference>
<dbReference type="HOGENOM" id="CLU_025623_2_0_9"/>
<dbReference type="SUPFAM" id="SSF109755">
    <property type="entry name" value="PhoU-like"/>
    <property type="match status" value="1"/>
</dbReference>
<dbReference type="PANTHER" id="PTHR10010:SF46">
    <property type="entry name" value="SODIUM-DEPENDENT PHOSPHATE TRANSPORT PROTEIN 2B"/>
    <property type="match status" value="1"/>
</dbReference>
<evidence type="ECO:0000256" key="6">
    <source>
        <dbReference type="SAM" id="Phobius"/>
    </source>
</evidence>
<comment type="subcellular location">
    <subcellularLocation>
        <location evidence="1">Cell membrane</location>
        <topology evidence="1">Multi-pass membrane protein</topology>
    </subcellularLocation>
</comment>
<reference evidence="7 8" key="2">
    <citation type="journal article" date="2012" name="J. Bacteriol.">
        <title>Complete genome sequences of Desulfosporosinus orientis DSM765T, Desulfosporosinus youngiae DSM17734T, Desulfosporosinus meridiei DSM13257T, and Desulfosporosinus acidiphilus DSM22704T.</title>
        <authorList>
            <person name="Pester M."/>
            <person name="Brambilla E."/>
            <person name="Alazard D."/>
            <person name="Rattei T."/>
            <person name="Weinmaier T."/>
            <person name="Han J."/>
            <person name="Lucas S."/>
            <person name="Lapidus A."/>
            <person name="Cheng J.F."/>
            <person name="Goodwin L."/>
            <person name="Pitluck S."/>
            <person name="Peters L."/>
            <person name="Ovchinnikova G."/>
            <person name="Teshima H."/>
            <person name="Detter J.C."/>
            <person name="Han C.S."/>
            <person name="Tapia R."/>
            <person name="Land M.L."/>
            <person name="Hauser L."/>
            <person name="Kyrpides N.C."/>
            <person name="Ivanova N.N."/>
            <person name="Pagani I."/>
            <person name="Huntmann M."/>
            <person name="Wei C.L."/>
            <person name="Davenport K.W."/>
            <person name="Daligault H."/>
            <person name="Chain P.S."/>
            <person name="Chen A."/>
            <person name="Mavromatis K."/>
            <person name="Markowitz V."/>
            <person name="Szeto E."/>
            <person name="Mikhailova N."/>
            <person name="Pati A."/>
            <person name="Wagner M."/>
            <person name="Woyke T."/>
            <person name="Ollivier B."/>
            <person name="Klenk H.P."/>
            <person name="Spring S."/>
            <person name="Loy A."/>
        </authorList>
    </citation>
    <scope>NUCLEOTIDE SEQUENCE [LARGE SCALE GENOMIC DNA]</scope>
    <source>
        <strain evidence="8">ATCC 19365 / DSM 765 / NCIMB 8382 / VKM B-1628</strain>
    </source>
</reference>
<feature type="transmembrane region" description="Helical" evidence="6">
    <location>
        <begin position="272"/>
        <end position="289"/>
    </location>
</feature>
<gene>
    <name evidence="7" type="ordered locus">Desor_5472</name>
</gene>
<keyword evidence="2" id="KW-1003">Cell membrane</keyword>
<dbReference type="InterPro" id="IPR038078">
    <property type="entry name" value="PhoU-like_sf"/>
</dbReference>
<sequence>MVFLGGLGLFMYGVQTTSDALQKFAAHRLKQILQSLTKKPFMAVMLGIIVTVAFQSSAATTVLVVEFVNAGMMNLGQALGIVLGSAVGTSISIQLIAFQILDVALGAIFIGFVLYFSGKKQGRHLGHSLIGFGIIFVGMSNMSAASAPLRNIPEVYYFLSQLGAHPILAILVGLILTTVIQSSTAIFAIMMSLAGQELLSLSAIVPLVLGSHIGGTITTLLSSLTTQKMDAKRTAIANTGYKVAATILVFPFLSQFADLIQWTTNNLQRQVANAHLLFALFMILLFFPFNNFIAKLLKRVIPDRQGKEAPLKFQVIDEVSLEVPAVALKQADGEIRALASFIYSKMMLKIPEALLAKSNDWAEDVEKAEEGVDWYYRHTMRFLAVLSQKGLTDEQAEESMNIQFIAKELEYIGDALMAMVQITKKLHRENLQLPEENWEVLNELYTQVTEHFAAVMEALTTWDSQKAAEVIREHPETTRIQRDLQFNFLAQSPLDGLERDLKMEEKRRYITLDLIHLMYQADEHTVNIAKVVMGIV</sequence>
<name>G7WGB4_DESOD</name>
<keyword evidence="4 6" id="KW-1133">Transmembrane helix</keyword>
<evidence type="ECO:0000313" key="7">
    <source>
        <dbReference type="EMBL" id="AET70846.1"/>
    </source>
</evidence>
<evidence type="ECO:0000256" key="2">
    <source>
        <dbReference type="ARBA" id="ARBA00022475"/>
    </source>
</evidence>
<dbReference type="Proteomes" id="UP000006346">
    <property type="component" value="Chromosome"/>
</dbReference>
<protein>
    <submittedName>
        <fullName evidence="7">Na+/phosphate symporter</fullName>
    </submittedName>
</protein>
<dbReference type="GO" id="GO:0005886">
    <property type="term" value="C:plasma membrane"/>
    <property type="evidence" value="ECO:0007669"/>
    <property type="project" value="UniProtKB-SubCell"/>
</dbReference>
<keyword evidence="8" id="KW-1185">Reference proteome</keyword>
<evidence type="ECO:0000256" key="1">
    <source>
        <dbReference type="ARBA" id="ARBA00004651"/>
    </source>
</evidence>
<evidence type="ECO:0000256" key="5">
    <source>
        <dbReference type="ARBA" id="ARBA00023136"/>
    </source>
</evidence>
<dbReference type="Pfam" id="PF02690">
    <property type="entry name" value="Na_Pi_cotrans"/>
    <property type="match status" value="2"/>
</dbReference>
<dbReference type="AlphaFoldDB" id="G7WGB4"/>
<feature type="transmembrane region" description="Helical" evidence="6">
    <location>
        <begin position="40"/>
        <end position="65"/>
    </location>
</feature>
<feature type="transmembrane region" description="Helical" evidence="6">
    <location>
        <begin position="129"/>
        <end position="147"/>
    </location>
</feature>
<evidence type="ECO:0000256" key="3">
    <source>
        <dbReference type="ARBA" id="ARBA00022692"/>
    </source>
</evidence>
<dbReference type="KEGG" id="dor:Desor_5472"/>
<accession>G7WGB4</accession>
<feature type="transmembrane region" description="Helical" evidence="6">
    <location>
        <begin position="72"/>
        <end position="91"/>
    </location>
</feature>
<dbReference type="GO" id="GO:0044341">
    <property type="term" value="P:sodium-dependent phosphate transport"/>
    <property type="evidence" value="ECO:0007669"/>
    <property type="project" value="InterPro"/>
</dbReference>
<keyword evidence="3 6" id="KW-0812">Transmembrane</keyword>
<evidence type="ECO:0000256" key="4">
    <source>
        <dbReference type="ARBA" id="ARBA00022989"/>
    </source>
</evidence>
<dbReference type="PANTHER" id="PTHR10010">
    <property type="entry name" value="SOLUTE CARRIER FAMILY 34 SODIUM PHOSPHATE , MEMBER 2-RELATED"/>
    <property type="match status" value="1"/>
</dbReference>
<dbReference type="STRING" id="768706.Desor_5472"/>
<feature type="transmembrane region" description="Helical" evidence="6">
    <location>
        <begin position="241"/>
        <end position="260"/>
    </location>
</feature>
<feature type="transmembrane region" description="Helical" evidence="6">
    <location>
        <begin position="97"/>
        <end position="117"/>
    </location>
</feature>
<dbReference type="eggNOG" id="COG1283">
    <property type="taxonomic scope" value="Bacteria"/>
</dbReference>
<organism evidence="7 8">
    <name type="scientific">Desulfosporosinus orientis (strain ATCC 19365 / DSM 765 / NCIMB 8382 / VKM B-1628 / Singapore I)</name>
    <name type="common">Desulfotomaculum orientis</name>
    <dbReference type="NCBI Taxonomy" id="768706"/>
    <lineage>
        <taxon>Bacteria</taxon>
        <taxon>Bacillati</taxon>
        <taxon>Bacillota</taxon>
        <taxon>Clostridia</taxon>
        <taxon>Eubacteriales</taxon>
        <taxon>Desulfitobacteriaceae</taxon>
        <taxon>Desulfosporosinus</taxon>
    </lineage>
</organism>
<dbReference type="NCBIfam" id="NF037997">
    <property type="entry name" value="Na_Pi_symport"/>
    <property type="match status" value="1"/>
</dbReference>
<dbReference type="GO" id="GO:0005436">
    <property type="term" value="F:sodium:phosphate symporter activity"/>
    <property type="evidence" value="ECO:0007669"/>
    <property type="project" value="InterPro"/>
</dbReference>
<evidence type="ECO:0000313" key="8">
    <source>
        <dbReference type="Proteomes" id="UP000006346"/>
    </source>
</evidence>
<keyword evidence="5 6" id="KW-0472">Membrane</keyword>
<feature type="transmembrane region" description="Helical" evidence="6">
    <location>
        <begin position="167"/>
        <end position="191"/>
    </location>
</feature>
<feature type="transmembrane region" description="Helical" evidence="6">
    <location>
        <begin position="198"/>
        <end position="221"/>
    </location>
</feature>
<proteinExistence type="predicted"/>
<reference evidence="8" key="1">
    <citation type="submission" date="2011-11" db="EMBL/GenBank/DDBJ databases">
        <title>Complete sequence of Desulfosporosinus orientis DSM 765.</title>
        <authorList>
            <person name="Lucas S."/>
            <person name="Han J."/>
            <person name="Lapidus A."/>
            <person name="Cheng J.-F."/>
            <person name="Goodwin L."/>
            <person name="Pitluck S."/>
            <person name="Peters L."/>
            <person name="Ovchinnikova G."/>
            <person name="Teshima H."/>
            <person name="Detter J.C."/>
            <person name="Han C."/>
            <person name="Tapia R."/>
            <person name="Land M."/>
            <person name="Hauser L."/>
            <person name="Kyrpides N."/>
            <person name="Ivanova N."/>
            <person name="Pagani I."/>
            <person name="Pester M."/>
            <person name="Spring S."/>
            <person name="Ollivier B."/>
            <person name="Rattei T."/>
            <person name="Klenk H.-P."/>
            <person name="Wagner M."/>
            <person name="Loy A."/>
            <person name="Woyke T."/>
        </authorList>
    </citation>
    <scope>NUCLEOTIDE SEQUENCE [LARGE SCALE GENOMIC DNA]</scope>
    <source>
        <strain evidence="8">ATCC 19365 / DSM 765 / NCIMB 8382 / VKM B-1628</strain>
    </source>
</reference>
<dbReference type="PATRIC" id="fig|768706.3.peg.5575"/>
<dbReference type="Gene3D" id="1.20.58.220">
    <property type="entry name" value="Phosphate transport system protein phou homolog 2, domain 2"/>
    <property type="match status" value="1"/>
</dbReference>